<keyword evidence="3 19" id="KW-0963">Cytoplasm</keyword>
<evidence type="ECO:0000256" key="14">
    <source>
        <dbReference type="ARBA" id="ARBA00066827"/>
    </source>
</evidence>
<dbReference type="InterPro" id="IPR049961">
    <property type="entry name" value="ThiI_N"/>
</dbReference>
<dbReference type="PANTHER" id="PTHR43209:SF1">
    <property type="entry name" value="TRNA SULFURTRANSFERASE"/>
    <property type="match status" value="1"/>
</dbReference>
<keyword evidence="7 19" id="KW-0067">ATP-binding</keyword>
<evidence type="ECO:0000256" key="9">
    <source>
        <dbReference type="ARBA" id="ARBA00022977"/>
    </source>
</evidence>
<dbReference type="HAMAP" id="MF_00021">
    <property type="entry name" value="ThiI"/>
    <property type="match status" value="1"/>
</dbReference>
<evidence type="ECO:0000256" key="16">
    <source>
        <dbReference type="ARBA" id="ARBA00075337"/>
    </source>
</evidence>
<sequence length="392" mass="43603">MKDIILLKQGEVVLKGLNKRYFEQKLLTNVRKRLKPLGNFHVYCVQSTVYVEPEDDAADMDAAFEAMKHVFGVIALTRAAACEKNEDAIFEKAREYLREDMENAASFKVESRRSDKSFHMTSIQLSQYVGGLLAEAFPDTRVDVRHPELVVHLEVRDYAAYVHAAPVPGAGGMPVGSNGRAVTLLSGGIDSPVSSYMIARRGVKLVPLHFFSFPYTSEAAKEKVIELARLLVPACGPMCLEVAPFTHIQEEIRAKCPEEYFTLIMRRFMMRIAERVAERNSCKAIVTGENLGQVASQTMEAMAVTHCVTGLPVLQPLVGMDKEEIVRHARAIGTFETSILPYEDCCTVFTPRHPRTKPKLSEVEAAEAALDVAALVDESVNGIERIWIDLES</sequence>
<evidence type="ECO:0000256" key="1">
    <source>
        <dbReference type="ARBA" id="ARBA00004496"/>
    </source>
</evidence>
<dbReference type="GO" id="GO:0000049">
    <property type="term" value="F:tRNA binding"/>
    <property type="evidence" value="ECO:0007669"/>
    <property type="project" value="UniProtKB-UniRule"/>
</dbReference>
<dbReference type="Pfam" id="PF22025">
    <property type="entry name" value="ThiI_fer"/>
    <property type="match status" value="1"/>
</dbReference>
<dbReference type="GO" id="GO:0005829">
    <property type="term" value="C:cytosol"/>
    <property type="evidence" value="ECO:0007669"/>
    <property type="project" value="TreeGrafter"/>
</dbReference>
<dbReference type="InterPro" id="IPR020536">
    <property type="entry name" value="ThiI_AANH"/>
</dbReference>
<evidence type="ECO:0000256" key="18">
    <source>
        <dbReference type="ARBA" id="ARBA00080570"/>
    </source>
</evidence>
<evidence type="ECO:0000256" key="7">
    <source>
        <dbReference type="ARBA" id="ARBA00022840"/>
    </source>
</evidence>
<evidence type="ECO:0000256" key="5">
    <source>
        <dbReference type="ARBA" id="ARBA00022679"/>
    </source>
</evidence>
<dbReference type="NCBIfam" id="TIGR00342">
    <property type="entry name" value="tRNA uracil 4-sulfurtransferase ThiI"/>
    <property type="match status" value="1"/>
</dbReference>
<dbReference type="GO" id="GO:0052837">
    <property type="term" value="P:thiazole biosynthetic process"/>
    <property type="evidence" value="ECO:0007669"/>
    <property type="project" value="TreeGrafter"/>
</dbReference>
<comment type="catalytic activity">
    <reaction evidence="11 19">
        <text>[ThiS sulfur-carrier protein]-C-terminal Gly-Gly-AMP + S-sulfanyl-L-cysteinyl-[cysteine desulfurase] + AH2 = [ThiS sulfur-carrier protein]-C-terminal-Gly-aminoethanethioate + L-cysteinyl-[cysteine desulfurase] + A + AMP + 2 H(+)</text>
        <dbReference type="Rhea" id="RHEA:43340"/>
        <dbReference type="Rhea" id="RHEA-COMP:12157"/>
        <dbReference type="Rhea" id="RHEA-COMP:12158"/>
        <dbReference type="Rhea" id="RHEA-COMP:12910"/>
        <dbReference type="Rhea" id="RHEA-COMP:19908"/>
        <dbReference type="ChEBI" id="CHEBI:13193"/>
        <dbReference type="ChEBI" id="CHEBI:15378"/>
        <dbReference type="ChEBI" id="CHEBI:17499"/>
        <dbReference type="ChEBI" id="CHEBI:29950"/>
        <dbReference type="ChEBI" id="CHEBI:61963"/>
        <dbReference type="ChEBI" id="CHEBI:90618"/>
        <dbReference type="ChEBI" id="CHEBI:232372"/>
        <dbReference type="ChEBI" id="CHEBI:456215"/>
    </reaction>
</comment>
<dbReference type="GO" id="GO:0002937">
    <property type="term" value="P:tRNA 4-thiouridine biosynthesis"/>
    <property type="evidence" value="ECO:0007669"/>
    <property type="project" value="TreeGrafter"/>
</dbReference>
<evidence type="ECO:0000259" key="20">
    <source>
        <dbReference type="PROSITE" id="PS51165"/>
    </source>
</evidence>
<feature type="binding site" evidence="19">
    <location>
        <position position="288"/>
    </location>
    <ligand>
        <name>ATP</name>
        <dbReference type="ChEBI" id="CHEBI:30616"/>
    </ligand>
</feature>
<dbReference type="GO" id="GO:0009228">
    <property type="term" value="P:thiamine biosynthetic process"/>
    <property type="evidence" value="ECO:0007669"/>
    <property type="project" value="UniProtKB-KW"/>
</dbReference>
<feature type="domain" description="THUMP" evidence="20">
    <location>
        <begin position="61"/>
        <end position="166"/>
    </location>
</feature>
<dbReference type="InterPro" id="IPR004114">
    <property type="entry name" value="THUMP_dom"/>
</dbReference>
<comment type="catalytic activity">
    <reaction evidence="10 19">
        <text>[ThiI sulfur-carrier protein]-S-sulfanyl-L-cysteine + a uridine in tRNA + 2 reduced [2Fe-2S]-[ferredoxin] + ATP + H(+) = [ThiI sulfur-carrier protein]-L-cysteine + a 4-thiouridine in tRNA + 2 oxidized [2Fe-2S]-[ferredoxin] + AMP + diphosphate</text>
        <dbReference type="Rhea" id="RHEA:24176"/>
        <dbReference type="Rhea" id="RHEA-COMP:10000"/>
        <dbReference type="Rhea" id="RHEA-COMP:10001"/>
        <dbReference type="Rhea" id="RHEA-COMP:13337"/>
        <dbReference type="Rhea" id="RHEA-COMP:13338"/>
        <dbReference type="Rhea" id="RHEA-COMP:13339"/>
        <dbReference type="Rhea" id="RHEA-COMP:13340"/>
        <dbReference type="ChEBI" id="CHEBI:15378"/>
        <dbReference type="ChEBI" id="CHEBI:29950"/>
        <dbReference type="ChEBI" id="CHEBI:30616"/>
        <dbReference type="ChEBI" id="CHEBI:33019"/>
        <dbReference type="ChEBI" id="CHEBI:33737"/>
        <dbReference type="ChEBI" id="CHEBI:33738"/>
        <dbReference type="ChEBI" id="CHEBI:61963"/>
        <dbReference type="ChEBI" id="CHEBI:65315"/>
        <dbReference type="ChEBI" id="CHEBI:136798"/>
        <dbReference type="ChEBI" id="CHEBI:456215"/>
        <dbReference type="EC" id="2.8.1.4"/>
    </reaction>
</comment>
<dbReference type="GO" id="GO:0140741">
    <property type="term" value="F:tRNA-uracil-4 sulfurtransferase activity"/>
    <property type="evidence" value="ECO:0007669"/>
    <property type="project" value="UniProtKB-EC"/>
</dbReference>
<evidence type="ECO:0000256" key="10">
    <source>
        <dbReference type="ARBA" id="ARBA00050570"/>
    </source>
</evidence>
<dbReference type="InterPro" id="IPR049962">
    <property type="entry name" value="THUMP_ThiI"/>
</dbReference>
<dbReference type="GO" id="GO:0009229">
    <property type="term" value="P:thiamine diphosphate biosynthetic process"/>
    <property type="evidence" value="ECO:0007669"/>
    <property type="project" value="UniProtKB-UniRule"/>
</dbReference>
<dbReference type="Gene3D" id="3.30.2130.30">
    <property type="match status" value="1"/>
</dbReference>
<name>A0A9D0ZF15_9FIRM</name>
<evidence type="ECO:0000256" key="4">
    <source>
        <dbReference type="ARBA" id="ARBA00022555"/>
    </source>
</evidence>
<evidence type="ECO:0000256" key="3">
    <source>
        <dbReference type="ARBA" id="ARBA00022490"/>
    </source>
</evidence>
<dbReference type="GO" id="GO:0005524">
    <property type="term" value="F:ATP binding"/>
    <property type="evidence" value="ECO:0007669"/>
    <property type="project" value="UniProtKB-UniRule"/>
</dbReference>
<evidence type="ECO:0000256" key="17">
    <source>
        <dbReference type="ARBA" id="ARBA00077849"/>
    </source>
</evidence>
<evidence type="ECO:0000256" key="11">
    <source>
        <dbReference type="ARBA" id="ARBA00052330"/>
    </source>
</evidence>
<proteinExistence type="inferred from homology"/>
<feature type="binding site" evidence="19">
    <location>
        <position position="297"/>
    </location>
    <ligand>
        <name>ATP</name>
        <dbReference type="ChEBI" id="CHEBI:30616"/>
    </ligand>
</feature>
<dbReference type="PANTHER" id="PTHR43209">
    <property type="entry name" value="TRNA SULFURTRANSFERASE"/>
    <property type="match status" value="1"/>
</dbReference>
<comment type="similarity">
    <text evidence="13 19">Belongs to the ThiI family.</text>
</comment>
<comment type="subcellular location">
    <subcellularLocation>
        <location evidence="1 19">Cytoplasm</location>
    </subcellularLocation>
</comment>
<dbReference type="AlphaFoldDB" id="A0A9D0ZF15"/>
<evidence type="ECO:0000313" key="22">
    <source>
        <dbReference type="Proteomes" id="UP000824262"/>
    </source>
</evidence>
<evidence type="ECO:0000256" key="2">
    <source>
        <dbReference type="ARBA" id="ARBA00004948"/>
    </source>
</evidence>
<dbReference type="InterPro" id="IPR014729">
    <property type="entry name" value="Rossmann-like_a/b/a_fold"/>
</dbReference>
<evidence type="ECO:0000256" key="13">
    <source>
        <dbReference type="ARBA" id="ARBA00061472"/>
    </source>
</evidence>
<dbReference type="InterPro" id="IPR003720">
    <property type="entry name" value="tRNA_STrfase"/>
</dbReference>
<dbReference type="SUPFAM" id="SSF52402">
    <property type="entry name" value="Adenine nucleotide alpha hydrolases-like"/>
    <property type="match status" value="1"/>
</dbReference>
<feature type="binding site" evidence="19">
    <location>
        <position position="266"/>
    </location>
    <ligand>
        <name>ATP</name>
        <dbReference type="ChEBI" id="CHEBI:30616"/>
    </ligand>
</feature>
<evidence type="ECO:0000256" key="6">
    <source>
        <dbReference type="ARBA" id="ARBA00022741"/>
    </source>
</evidence>
<dbReference type="Proteomes" id="UP000824262">
    <property type="component" value="Unassembled WGS sequence"/>
</dbReference>
<dbReference type="Pfam" id="PF02568">
    <property type="entry name" value="ThiI"/>
    <property type="match status" value="1"/>
</dbReference>
<comment type="pathway">
    <text evidence="2 19">Cofactor biosynthesis; thiamine diphosphate biosynthesis.</text>
</comment>
<keyword evidence="8 19" id="KW-0694">RNA-binding</keyword>
<reference evidence="21" key="2">
    <citation type="journal article" date="2021" name="PeerJ">
        <title>Extensive microbial diversity within the chicken gut microbiome revealed by metagenomics and culture.</title>
        <authorList>
            <person name="Gilroy R."/>
            <person name="Ravi A."/>
            <person name="Getino M."/>
            <person name="Pursley I."/>
            <person name="Horton D.L."/>
            <person name="Alikhan N.F."/>
            <person name="Baker D."/>
            <person name="Gharbi K."/>
            <person name="Hall N."/>
            <person name="Watson M."/>
            <person name="Adriaenssens E.M."/>
            <person name="Foster-Nyarko E."/>
            <person name="Jarju S."/>
            <person name="Secka A."/>
            <person name="Antonio M."/>
            <person name="Oren A."/>
            <person name="Chaudhuri R.R."/>
            <person name="La Ragione R."/>
            <person name="Hildebrand F."/>
            <person name="Pallen M.J."/>
        </authorList>
    </citation>
    <scope>NUCLEOTIDE SEQUENCE</scope>
    <source>
        <strain evidence="21">ChiBcolR7-354</strain>
    </source>
</reference>
<reference evidence="21" key="1">
    <citation type="submission" date="2020-10" db="EMBL/GenBank/DDBJ databases">
        <authorList>
            <person name="Gilroy R."/>
        </authorList>
    </citation>
    <scope>NUCLEOTIDE SEQUENCE</scope>
    <source>
        <strain evidence="21">ChiBcolR7-354</strain>
    </source>
</reference>
<keyword evidence="4 19" id="KW-0820">tRNA-binding</keyword>
<keyword evidence="6 19" id="KW-0547">Nucleotide-binding</keyword>
<feature type="binding site" evidence="19">
    <location>
        <begin position="184"/>
        <end position="185"/>
    </location>
    <ligand>
        <name>ATP</name>
        <dbReference type="ChEBI" id="CHEBI:30616"/>
    </ligand>
</feature>
<comment type="function">
    <text evidence="12 19">Catalyzes the ATP-dependent transfer of a sulfur to tRNA to produce 4-thiouridine in position 8 of tRNAs, which functions as a near-UV photosensor. Also catalyzes the transfer of sulfur to the sulfur carrier protein ThiS, forming ThiS-thiocarboxylate. This is a step in the synthesis of thiazole, in the thiamine biosynthesis pathway. The sulfur is donated as persulfide by IscS.</text>
</comment>
<evidence type="ECO:0000313" key="21">
    <source>
        <dbReference type="EMBL" id="HIQ78932.1"/>
    </source>
</evidence>
<protein>
    <recommendedName>
        <fullName evidence="15 19">Probable tRNA sulfurtransferase</fullName>
        <ecNumber evidence="14 19">2.8.1.4</ecNumber>
    </recommendedName>
    <alternativeName>
        <fullName evidence="16 19">Sulfur carrier protein ThiS sulfurtransferase</fullName>
    </alternativeName>
    <alternativeName>
        <fullName evidence="17 19">Thiamine biosynthesis protein ThiI</fullName>
    </alternativeName>
    <alternativeName>
        <fullName evidence="18 19">tRNA 4-thiouridine synthase</fullName>
    </alternativeName>
</protein>
<dbReference type="EMBL" id="DVGA01000066">
    <property type="protein sequence ID" value="HIQ78932.1"/>
    <property type="molecule type" value="Genomic_DNA"/>
</dbReference>
<evidence type="ECO:0000256" key="19">
    <source>
        <dbReference type="HAMAP-Rule" id="MF_00021"/>
    </source>
</evidence>
<comment type="caution">
    <text evidence="21">The sequence shown here is derived from an EMBL/GenBank/DDBJ whole genome shotgun (WGS) entry which is preliminary data.</text>
</comment>
<dbReference type="PROSITE" id="PS51165">
    <property type="entry name" value="THUMP"/>
    <property type="match status" value="1"/>
</dbReference>
<dbReference type="Pfam" id="PF02926">
    <property type="entry name" value="THUMP"/>
    <property type="match status" value="1"/>
</dbReference>
<dbReference type="CDD" id="cd01712">
    <property type="entry name" value="PPase_ThiI"/>
    <property type="match status" value="1"/>
</dbReference>
<evidence type="ECO:0000256" key="12">
    <source>
        <dbReference type="ARBA" id="ARBA00058382"/>
    </source>
</evidence>
<dbReference type="CDD" id="cd11716">
    <property type="entry name" value="THUMP_ThiI"/>
    <property type="match status" value="1"/>
</dbReference>
<dbReference type="SMART" id="SM00981">
    <property type="entry name" value="THUMP"/>
    <property type="match status" value="1"/>
</dbReference>
<evidence type="ECO:0000256" key="15">
    <source>
        <dbReference type="ARBA" id="ARBA00071867"/>
    </source>
</evidence>
<dbReference type="SUPFAM" id="SSF143437">
    <property type="entry name" value="THUMP domain-like"/>
    <property type="match status" value="1"/>
</dbReference>
<dbReference type="EC" id="2.8.1.4" evidence="14 19"/>
<accession>A0A9D0ZF15</accession>
<dbReference type="Gene3D" id="3.40.50.620">
    <property type="entry name" value="HUPs"/>
    <property type="match status" value="1"/>
</dbReference>
<dbReference type="InterPro" id="IPR050102">
    <property type="entry name" value="tRNA_sulfurtransferase_ThiI"/>
</dbReference>
<gene>
    <name evidence="19 21" type="primary">thiI</name>
    <name evidence="21" type="ORF">IAB77_06695</name>
</gene>
<dbReference type="InterPro" id="IPR054173">
    <property type="entry name" value="ThiI_fer"/>
</dbReference>
<organism evidence="21 22">
    <name type="scientific">Candidatus Scatomorpha intestinavium</name>
    <dbReference type="NCBI Taxonomy" id="2840922"/>
    <lineage>
        <taxon>Bacteria</taxon>
        <taxon>Bacillati</taxon>
        <taxon>Bacillota</taxon>
        <taxon>Clostridia</taxon>
        <taxon>Eubacteriales</taxon>
        <taxon>Candidatus Scatomorpha</taxon>
    </lineage>
</organism>
<dbReference type="FunFam" id="3.40.50.620:FF:000053">
    <property type="entry name" value="Probable tRNA sulfurtransferase"/>
    <property type="match status" value="1"/>
</dbReference>
<evidence type="ECO:0000256" key="8">
    <source>
        <dbReference type="ARBA" id="ARBA00022884"/>
    </source>
</evidence>
<keyword evidence="9 19" id="KW-0784">Thiamine biosynthesis</keyword>
<keyword evidence="5 19" id="KW-0808">Transferase</keyword>
<feature type="binding site" evidence="19">
    <location>
        <begin position="209"/>
        <end position="210"/>
    </location>
    <ligand>
        <name>ATP</name>
        <dbReference type="ChEBI" id="CHEBI:30616"/>
    </ligand>
</feature>
<dbReference type="GO" id="GO:0004810">
    <property type="term" value="F:CCA tRNA nucleotidyltransferase activity"/>
    <property type="evidence" value="ECO:0007669"/>
    <property type="project" value="InterPro"/>
</dbReference>